<dbReference type="InterPro" id="IPR009057">
    <property type="entry name" value="Homeodomain-like_sf"/>
</dbReference>
<keyword evidence="1" id="KW-0805">Transcription regulation</keyword>
<evidence type="ECO:0000313" key="6">
    <source>
        <dbReference type="EMBL" id="SIS38612.1"/>
    </source>
</evidence>
<dbReference type="EMBL" id="CP033926">
    <property type="protein sequence ID" value="AZA98450.1"/>
    <property type="molecule type" value="Genomic_DNA"/>
</dbReference>
<evidence type="ECO:0000259" key="4">
    <source>
        <dbReference type="PROSITE" id="PS01124"/>
    </source>
</evidence>
<dbReference type="AlphaFoldDB" id="A0A1N7INI6"/>
<dbReference type="OrthoDB" id="2585681at2"/>
<dbReference type="EMBL" id="FTNZ01000006">
    <property type="protein sequence ID" value="SIS38612.1"/>
    <property type="molecule type" value="Genomic_DNA"/>
</dbReference>
<evidence type="ECO:0000313" key="7">
    <source>
        <dbReference type="Proteomes" id="UP000186106"/>
    </source>
</evidence>
<evidence type="ECO:0000313" key="5">
    <source>
        <dbReference type="EMBL" id="AZA98450.1"/>
    </source>
</evidence>
<dbReference type="SMART" id="SM00342">
    <property type="entry name" value="HTH_ARAC"/>
    <property type="match status" value="1"/>
</dbReference>
<organism evidence="6 7">
    <name type="scientific">Chryseobacterium joostei</name>
    <dbReference type="NCBI Taxonomy" id="112234"/>
    <lineage>
        <taxon>Bacteria</taxon>
        <taxon>Pseudomonadati</taxon>
        <taxon>Bacteroidota</taxon>
        <taxon>Flavobacteriia</taxon>
        <taxon>Flavobacteriales</taxon>
        <taxon>Weeksellaceae</taxon>
        <taxon>Chryseobacterium group</taxon>
        <taxon>Chryseobacterium</taxon>
    </lineage>
</organism>
<dbReference type="RefSeq" id="WP_076355514.1">
    <property type="nucleotide sequence ID" value="NZ_CP033926.1"/>
</dbReference>
<protein>
    <submittedName>
        <fullName evidence="5">AraC family transcriptional regulator</fullName>
    </submittedName>
    <submittedName>
        <fullName evidence="6">AraC-type DNA-binding protein</fullName>
    </submittedName>
</protein>
<dbReference type="SUPFAM" id="SSF46689">
    <property type="entry name" value="Homeodomain-like"/>
    <property type="match status" value="1"/>
</dbReference>
<dbReference type="Gene3D" id="1.10.10.60">
    <property type="entry name" value="Homeodomain-like"/>
    <property type="match status" value="1"/>
</dbReference>
<dbReference type="GO" id="GO:0043565">
    <property type="term" value="F:sequence-specific DNA binding"/>
    <property type="evidence" value="ECO:0007669"/>
    <property type="project" value="InterPro"/>
</dbReference>
<dbReference type="PRINTS" id="PR00032">
    <property type="entry name" value="HTHARAC"/>
</dbReference>
<evidence type="ECO:0000256" key="3">
    <source>
        <dbReference type="ARBA" id="ARBA00023163"/>
    </source>
</evidence>
<feature type="domain" description="HTH araC/xylS-type" evidence="4">
    <location>
        <begin position="180"/>
        <end position="278"/>
    </location>
</feature>
<dbReference type="PANTHER" id="PTHR43280:SF32">
    <property type="entry name" value="TRANSCRIPTIONAL REGULATORY PROTEIN"/>
    <property type="match status" value="1"/>
</dbReference>
<keyword evidence="3" id="KW-0804">Transcription</keyword>
<keyword evidence="2 6" id="KW-0238">DNA-binding</keyword>
<dbReference type="Proteomes" id="UP000186106">
    <property type="component" value="Unassembled WGS sequence"/>
</dbReference>
<dbReference type="GO" id="GO:0003700">
    <property type="term" value="F:DNA-binding transcription factor activity"/>
    <property type="evidence" value="ECO:0007669"/>
    <property type="project" value="InterPro"/>
</dbReference>
<accession>A0A1N7INI6</accession>
<sequence>MKEKNTMSPIENEDKRKIDVIYQDEISSSELNRFPDNSFTIIILDECSAGDGECTTDMDKYMLNSKQLFIHLPKREYLWKLPPGATGRRLIINDSILETFSPTLKHTFSSHSTYEMIQPNDEVYDKLSGEFNAIRTEIHSEIIFPELINARVRLLALMINLWVEEIYGKFALTHHNNLAFRFHSLVQKHYKTQKSVSFYAEELCITPNYLGVICRKQYRVSPLEFIKERVLLEAKKLLHSSDKSIKEIAFELGFRNFSHFSYFFRVQTGMTPKSYRLTMNKS</sequence>
<dbReference type="InterPro" id="IPR020449">
    <property type="entry name" value="Tscrpt_reg_AraC-type_HTH"/>
</dbReference>
<dbReference type="InterPro" id="IPR018060">
    <property type="entry name" value="HTH_AraC"/>
</dbReference>
<gene>
    <name evidence="5" type="ORF">EG359_01995</name>
    <name evidence="6" type="ORF">SAMN05421768_106129</name>
</gene>
<dbReference type="KEGG" id="cjt:EG359_01995"/>
<dbReference type="Pfam" id="PF12833">
    <property type="entry name" value="HTH_18"/>
    <property type="match status" value="1"/>
</dbReference>
<dbReference type="STRING" id="112234.SAMN05421768_106129"/>
<evidence type="ECO:0000256" key="2">
    <source>
        <dbReference type="ARBA" id="ARBA00023125"/>
    </source>
</evidence>
<reference evidence="5 8" key="2">
    <citation type="submission" date="2018-11" db="EMBL/GenBank/DDBJ databases">
        <title>Proposal to divide the Flavobacteriaceae and reorganize its genera based on Amino Acid Identity values calculated from whole genome sequences.</title>
        <authorList>
            <person name="Nicholson A.C."/>
            <person name="Gulvik C.A."/>
            <person name="Whitney A.M."/>
            <person name="Humrighouse B.W."/>
            <person name="Bell M."/>
            <person name="Holmes B."/>
            <person name="Steigerwalt A.G."/>
            <person name="Villarma A."/>
            <person name="Sheth M."/>
            <person name="Batra D."/>
            <person name="Pryor J."/>
            <person name="Bernardet J.-F."/>
            <person name="Hugo C."/>
            <person name="Kampfer P."/>
            <person name="Newman J."/>
            <person name="McQuiston J.R."/>
        </authorList>
    </citation>
    <scope>NUCLEOTIDE SEQUENCE [LARGE SCALE GENOMIC DNA]</scope>
    <source>
        <strain evidence="5 8">DSM 16927</strain>
    </source>
</reference>
<evidence type="ECO:0000313" key="8">
    <source>
        <dbReference type="Proteomes" id="UP000279541"/>
    </source>
</evidence>
<keyword evidence="8" id="KW-1185">Reference proteome</keyword>
<dbReference type="PANTHER" id="PTHR43280">
    <property type="entry name" value="ARAC-FAMILY TRANSCRIPTIONAL REGULATOR"/>
    <property type="match status" value="1"/>
</dbReference>
<name>A0A1N7INI6_9FLAO</name>
<dbReference type="PROSITE" id="PS01124">
    <property type="entry name" value="HTH_ARAC_FAMILY_2"/>
    <property type="match status" value="1"/>
</dbReference>
<dbReference type="Proteomes" id="UP000279541">
    <property type="component" value="Chromosome"/>
</dbReference>
<reference evidence="6 7" key="1">
    <citation type="submission" date="2017-01" db="EMBL/GenBank/DDBJ databases">
        <authorList>
            <person name="Mah S.A."/>
            <person name="Swanson W.J."/>
            <person name="Moy G.W."/>
            <person name="Vacquier V.D."/>
        </authorList>
    </citation>
    <scope>NUCLEOTIDE SEQUENCE [LARGE SCALE GENOMIC DNA]</scope>
    <source>
        <strain evidence="6 7">DSM 16927</strain>
    </source>
</reference>
<evidence type="ECO:0000256" key="1">
    <source>
        <dbReference type="ARBA" id="ARBA00023015"/>
    </source>
</evidence>
<proteinExistence type="predicted"/>